<name>A0A6L3V5T6_9BACI</name>
<dbReference type="Proteomes" id="UP000481030">
    <property type="component" value="Unassembled WGS sequence"/>
</dbReference>
<dbReference type="AlphaFoldDB" id="A0A6L3V5T6"/>
<proteinExistence type="predicted"/>
<dbReference type="OrthoDB" id="29496at2"/>
<evidence type="ECO:0000313" key="2">
    <source>
        <dbReference type="Proteomes" id="UP000481030"/>
    </source>
</evidence>
<organism evidence="1 2">
    <name type="scientific">Cytobacillus depressus</name>
    <dbReference type="NCBI Taxonomy" id="1602942"/>
    <lineage>
        <taxon>Bacteria</taxon>
        <taxon>Bacillati</taxon>
        <taxon>Bacillota</taxon>
        <taxon>Bacilli</taxon>
        <taxon>Bacillales</taxon>
        <taxon>Bacillaceae</taxon>
        <taxon>Cytobacillus</taxon>
    </lineage>
</organism>
<evidence type="ECO:0000313" key="1">
    <source>
        <dbReference type="EMBL" id="KAB2334653.1"/>
    </source>
</evidence>
<sequence>MFRTEKAGLNHGSVIAKTKNGFAVRIVFVQNCNKRSEWLAVLSTDTTLCVEVSDMYLKTALAQPMASFTQLKKQFSLDTDFIFEQVMY</sequence>
<comment type="caution">
    <text evidence="1">The sequence shown here is derived from an EMBL/GenBank/DDBJ whole genome shotgun (WGS) entry which is preliminary data.</text>
</comment>
<reference evidence="1 2" key="1">
    <citation type="journal article" date="2016" name="Antonie Van Leeuwenhoek">
        <title>Bacillus depressus sp. nov., isolated from soil of a sunflower field.</title>
        <authorList>
            <person name="Wei X."/>
            <person name="Xin D."/>
            <person name="Xin Y."/>
            <person name="Zhang H."/>
            <person name="Wang T."/>
            <person name="Zhang J."/>
        </authorList>
    </citation>
    <scope>NUCLEOTIDE SEQUENCE [LARGE SCALE GENOMIC DNA]</scope>
    <source>
        <strain evidence="1 2">BZ1</strain>
    </source>
</reference>
<dbReference type="EMBL" id="WBOS01000005">
    <property type="protein sequence ID" value="KAB2334653.1"/>
    <property type="molecule type" value="Genomic_DNA"/>
</dbReference>
<keyword evidence="2" id="KW-1185">Reference proteome</keyword>
<gene>
    <name evidence="1" type="ORF">F7731_12800</name>
</gene>
<accession>A0A6L3V5T6</accession>
<protein>
    <submittedName>
        <fullName evidence="1">Uncharacterized protein</fullName>
    </submittedName>
</protein>